<reference evidence="2 3" key="1">
    <citation type="submission" date="2024-11" db="EMBL/GenBank/DDBJ databases">
        <title>A near-complete genome assembly of Cinchona calisaya.</title>
        <authorList>
            <person name="Lian D.C."/>
            <person name="Zhao X.W."/>
            <person name="Wei L."/>
        </authorList>
    </citation>
    <scope>NUCLEOTIDE SEQUENCE [LARGE SCALE GENOMIC DNA]</scope>
    <source>
        <tissue evidence="2">Nenye</tissue>
    </source>
</reference>
<dbReference type="PANTHER" id="PTHR34193">
    <property type="entry name" value="OS11G0199801 PROTEIN"/>
    <property type="match status" value="1"/>
</dbReference>
<feature type="compositionally biased region" description="Basic and acidic residues" evidence="1">
    <location>
        <begin position="168"/>
        <end position="182"/>
    </location>
</feature>
<gene>
    <name evidence="2" type="ORF">ACH5RR_034162</name>
</gene>
<sequence length="305" mass="34529">MLDPRTEHENNHIQNFDPFQTINNKNDVWRSCNFSARVRRTGENYQNFMNLNSGGVQLRPQNSEDESEIQSPPLWNSSPPRSPSNSSHNSNIYRSLSPTSRTQAIARGQKELMEMVKHIPESCYELSLKDLVEHPRILGSPKEESYLLEEKKYDDQVLNHQRVNKSIRRQESSSKKNGEKKTRVLRSASLENRPDLFLKMIFPVSFNSRRKKNLMANSLAKVSPSKPEGCEKTSKTVDKDWWKKRLSSSNSSSSDSGKTSTNNCGSTGSSGSSSSSRRSNSGRKKGGFLTSCFSCFYPTKSKSTE</sequence>
<dbReference type="Proteomes" id="UP001630127">
    <property type="component" value="Unassembled WGS sequence"/>
</dbReference>
<feature type="region of interest" description="Disordered" evidence="1">
    <location>
        <begin position="159"/>
        <end position="187"/>
    </location>
</feature>
<evidence type="ECO:0000313" key="3">
    <source>
        <dbReference type="Proteomes" id="UP001630127"/>
    </source>
</evidence>
<feature type="compositionally biased region" description="Polar residues" evidence="1">
    <location>
        <begin position="92"/>
        <end position="102"/>
    </location>
</feature>
<feature type="compositionally biased region" description="Low complexity" evidence="1">
    <location>
        <begin position="247"/>
        <end position="279"/>
    </location>
</feature>
<evidence type="ECO:0000313" key="2">
    <source>
        <dbReference type="EMBL" id="KAL3504321.1"/>
    </source>
</evidence>
<organism evidence="2 3">
    <name type="scientific">Cinchona calisaya</name>
    <dbReference type="NCBI Taxonomy" id="153742"/>
    <lineage>
        <taxon>Eukaryota</taxon>
        <taxon>Viridiplantae</taxon>
        <taxon>Streptophyta</taxon>
        <taxon>Embryophyta</taxon>
        <taxon>Tracheophyta</taxon>
        <taxon>Spermatophyta</taxon>
        <taxon>Magnoliopsida</taxon>
        <taxon>eudicotyledons</taxon>
        <taxon>Gunneridae</taxon>
        <taxon>Pentapetalae</taxon>
        <taxon>asterids</taxon>
        <taxon>lamiids</taxon>
        <taxon>Gentianales</taxon>
        <taxon>Rubiaceae</taxon>
        <taxon>Cinchonoideae</taxon>
        <taxon>Cinchoneae</taxon>
        <taxon>Cinchona</taxon>
    </lineage>
</organism>
<keyword evidence="3" id="KW-1185">Reference proteome</keyword>
<comment type="caution">
    <text evidence="2">The sequence shown here is derived from an EMBL/GenBank/DDBJ whole genome shotgun (WGS) entry which is preliminary data.</text>
</comment>
<feature type="region of interest" description="Disordered" evidence="1">
    <location>
        <begin position="217"/>
        <end position="236"/>
    </location>
</feature>
<dbReference type="EMBL" id="JBJUIK010000014">
    <property type="protein sequence ID" value="KAL3504321.1"/>
    <property type="molecule type" value="Genomic_DNA"/>
</dbReference>
<dbReference type="PANTHER" id="PTHR34193:SF1">
    <property type="entry name" value="EXPRESSED PROTEIN"/>
    <property type="match status" value="1"/>
</dbReference>
<feature type="region of interest" description="Disordered" evidence="1">
    <location>
        <begin position="241"/>
        <end position="305"/>
    </location>
</feature>
<dbReference type="AlphaFoldDB" id="A0ABD2YA32"/>
<evidence type="ECO:0000256" key="1">
    <source>
        <dbReference type="SAM" id="MobiDB-lite"/>
    </source>
</evidence>
<name>A0ABD2YA32_9GENT</name>
<protein>
    <submittedName>
        <fullName evidence="2">Uncharacterized protein</fullName>
    </submittedName>
</protein>
<proteinExistence type="predicted"/>
<accession>A0ABD2YA32</accession>
<feature type="compositionally biased region" description="Low complexity" evidence="1">
    <location>
        <begin position="71"/>
        <end position="91"/>
    </location>
</feature>
<feature type="compositionally biased region" description="Polar residues" evidence="1">
    <location>
        <begin position="51"/>
        <end position="61"/>
    </location>
</feature>
<feature type="region of interest" description="Disordered" evidence="1">
    <location>
        <begin position="51"/>
        <end position="102"/>
    </location>
</feature>